<keyword evidence="5 6" id="KW-0472">Membrane</keyword>
<dbReference type="PANTHER" id="PTHR42948:SF1">
    <property type="entry name" value="TRANSPORTER"/>
    <property type="match status" value="1"/>
</dbReference>
<dbReference type="InterPro" id="IPR000175">
    <property type="entry name" value="Na/ntran_symport"/>
</dbReference>
<keyword evidence="8" id="KW-1185">Reference proteome</keyword>
<name>A0ABN1L6F6_9GAMM</name>
<accession>A0ABN1L6F6</accession>
<proteinExistence type="predicted"/>
<feature type="transmembrane region" description="Helical" evidence="6">
    <location>
        <begin position="250"/>
        <end position="275"/>
    </location>
</feature>
<dbReference type="InterPro" id="IPR037272">
    <property type="entry name" value="SNS_sf"/>
</dbReference>
<organism evidence="7 8">
    <name type="scientific">Colwellia asteriadis</name>
    <dbReference type="NCBI Taxonomy" id="517723"/>
    <lineage>
        <taxon>Bacteria</taxon>
        <taxon>Pseudomonadati</taxon>
        <taxon>Pseudomonadota</taxon>
        <taxon>Gammaproteobacteria</taxon>
        <taxon>Alteromonadales</taxon>
        <taxon>Colwelliaceae</taxon>
        <taxon>Colwellia</taxon>
    </lineage>
</organism>
<comment type="caution">
    <text evidence="7">The sequence shown here is derived from an EMBL/GenBank/DDBJ whole genome shotgun (WGS) entry which is preliminary data.</text>
</comment>
<dbReference type="Pfam" id="PF00209">
    <property type="entry name" value="SNF"/>
    <property type="match status" value="2"/>
</dbReference>
<dbReference type="PROSITE" id="PS50267">
    <property type="entry name" value="NA_NEUROTRAN_SYMP_3"/>
    <property type="match status" value="1"/>
</dbReference>
<feature type="transmembrane region" description="Helical" evidence="6">
    <location>
        <begin position="378"/>
        <end position="403"/>
    </location>
</feature>
<dbReference type="EMBL" id="BAAAFA010000005">
    <property type="protein sequence ID" value="GAA0816537.1"/>
    <property type="molecule type" value="Genomic_DNA"/>
</dbReference>
<feature type="transmembrane region" description="Helical" evidence="6">
    <location>
        <begin position="353"/>
        <end position="372"/>
    </location>
</feature>
<feature type="transmembrane region" description="Helical" evidence="6">
    <location>
        <begin position="142"/>
        <end position="160"/>
    </location>
</feature>
<dbReference type="InterPro" id="IPR047218">
    <property type="entry name" value="YocR/YhdH-like"/>
</dbReference>
<feature type="transmembrane region" description="Helical" evidence="6">
    <location>
        <begin position="96"/>
        <end position="122"/>
    </location>
</feature>
<dbReference type="Proteomes" id="UP001500021">
    <property type="component" value="Unassembled WGS sequence"/>
</dbReference>
<dbReference type="CDD" id="cd10336">
    <property type="entry name" value="SLC6sbd_Tyt1-Like"/>
    <property type="match status" value="1"/>
</dbReference>
<evidence type="ECO:0000256" key="1">
    <source>
        <dbReference type="ARBA" id="ARBA00004141"/>
    </source>
</evidence>
<evidence type="ECO:0000256" key="3">
    <source>
        <dbReference type="ARBA" id="ARBA00022692"/>
    </source>
</evidence>
<keyword evidence="3 6" id="KW-0812">Transmembrane</keyword>
<gene>
    <name evidence="7" type="ORF">GCM10009111_16440</name>
</gene>
<feature type="transmembrane region" description="Helical" evidence="6">
    <location>
        <begin position="311"/>
        <end position="332"/>
    </location>
</feature>
<evidence type="ECO:0000256" key="2">
    <source>
        <dbReference type="ARBA" id="ARBA00022448"/>
    </source>
</evidence>
<dbReference type="PRINTS" id="PR00176">
    <property type="entry name" value="NANEUSMPORT"/>
</dbReference>
<feature type="transmembrane region" description="Helical" evidence="6">
    <location>
        <begin position="43"/>
        <end position="63"/>
    </location>
</feature>
<comment type="subcellular location">
    <subcellularLocation>
        <location evidence="1">Membrane</location>
        <topology evidence="1">Multi-pass membrane protein</topology>
    </subcellularLocation>
</comment>
<reference evidence="7 8" key="1">
    <citation type="journal article" date="2019" name="Int. J. Syst. Evol. Microbiol.">
        <title>The Global Catalogue of Microorganisms (GCM) 10K type strain sequencing project: providing services to taxonomists for standard genome sequencing and annotation.</title>
        <authorList>
            <consortium name="The Broad Institute Genomics Platform"/>
            <consortium name="The Broad Institute Genome Sequencing Center for Infectious Disease"/>
            <person name="Wu L."/>
            <person name="Ma J."/>
        </authorList>
    </citation>
    <scope>NUCLEOTIDE SEQUENCE [LARGE SCALE GENOMIC DNA]</scope>
    <source>
        <strain evidence="7 8">JCM 15608</strain>
    </source>
</reference>
<protein>
    <submittedName>
        <fullName evidence="7">Sodium-dependent transporter</fullName>
    </submittedName>
</protein>
<feature type="transmembrane region" description="Helical" evidence="6">
    <location>
        <begin position="172"/>
        <end position="191"/>
    </location>
</feature>
<dbReference type="RefSeq" id="WP_343816909.1">
    <property type="nucleotide sequence ID" value="NZ_BAAAFA010000005.1"/>
</dbReference>
<evidence type="ECO:0000313" key="7">
    <source>
        <dbReference type="EMBL" id="GAA0816537.1"/>
    </source>
</evidence>
<evidence type="ECO:0000256" key="4">
    <source>
        <dbReference type="ARBA" id="ARBA00022989"/>
    </source>
</evidence>
<feature type="transmembrane region" description="Helical" evidence="6">
    <location>
        <begin position="424"/>
        <end position="445"/>
    </location>
</feature>
<dbReference type="PANTHER" id="PTHR42948">
    <property type="entry name" value="TRANSPORTER"/>
    <property type="match status" value="1"/>
</dbReference>
<dbReference type="SUPFAM" id="SSF161070">
    <property type="entry name" value="SNF-like"/>
    <property type="match status" value="1"/>
</dbReference>
<keyword evidence="2" id="KW-0813">Transport</keyword>
<evidence type="ECO:0000256" key="6">
    <source>
        <dbReference type="SAM" id="Phobius"/>
    </source>
</evidence>
<evidence type="ECO:0000256" key="5">
    <source>
        <dbReference type="ARBA" id="ARBA00023136"/>
    </source>
</evidence>
<dbReference type="NCBIfam" id="NF037979">
    <property type="entry name" value="Na_transp"/>
    <property type="match status" value="1"/>
</dbReference>
<feature type="transmembrane region" description="Helical" evidence="6">
    <location>
        <begin position="216"/>
        <end position="238"/>
    </location>
</feature>
<evidence type="ECO:0000313" key="8">
    <source>
        <dbReference type="Proteomes" id="UP001500021"/>
    </source>
</evidence>
<keyword evidence="4 6" id="KW-1133">Transmembrane helix</keyword>
<sequence length="447" mass="48182">MASTTTRDSFHSRLGFILAAAGAAIGLGNIWGFPTQAANNGGGAFLVVYLIVTFLLALPALYAEIYIGNQAQTNPVSALTKACGERFKKIGHGAGIIGIIGAIMMLSFYTIVAGWMLAHALASIAQLLGLADIAQWLSTSSTLRNIVFTPIFIVLSAAIVHQGVHGGIERWSARLMPLLLVMLLGLIVYILQQDGAQAGLTLYLQPDFSQITEPTLIVSAMGQAFFSLAIGVGAMMAYGSYIPKDKNLGGLVISITLLDTFIAFIAGLLIIPALFVAQHGGQEVFADGKLIDKAQLIFNILPTLFSSMGTGGLLVSFAFFALLAIAALTSTISSTELPVAYLVEDKQMNRKRATWIISTIVFVASMLLIAFFDQLFGLVIQILTTILQPLMSLFYFIVVGWIWQRGNKLTNLATLKAQPKLKLLGFYLRFICPVLLLIVFVHVAFQQ</sequence>
<feature type="transmembrane region" description="Helical" evidence="6">
    <location>
        <begin position="12"/>
        <end position="31"/>
    </location>
</feature>